<dbReference type="PIRSF" id="PIRSF039073">
    <property type="entry name" value="BRR2"/>
    <property type="match status" value="1"/>
</dbReference>
<dbReference type="FunFam" id="1.10.10.10:FF:000012">
    <property type="entry name" value="U5 small nuclear ribonucleoprotein helicase"/>
    <property type="match status" value="1"/>
</dbReference>
<name>A0AAV7Z2A9_9EUKA</name>
<dbReference type="Pfam" id="PF18149">
    <property type="entry name" value="Helicase_PWI"/>
    <property type="match status" value="1"/>
</dbReference>
<dbReference type="PROSITE" id="PS51192">
    <property type="entry name" value="HELICASE_ATP_BIND_1"/>
    <property type="match status" value="2"/>
</dbReference>
<dbReference type="InterPro" id="IPR041094">
    <property type="entry name" value="Brr2_helicase_PWI"/>
</dbReference>
<dbReference type="SMART" id="SM00490">
    <property type="entry name" value="HELICc"/>
    <property type="match status" value="2"/>
</dbReference>
<dbReference type="InterPro" id="IPR036390">
    <property type="entry name" value="WH_DNA-bd_sf"/>
</dbReference>
<dbReference type="CDD" id="cd18795">
    <property type="entry name" value="SF2_C_Ski2"/>
    <property type="match status" value="2"/>
</dbReference>
<keyword evidence="2" id="KW-0547">Nucleotide-binding</keyword>
<dbReference type="InterPro" id="IPR036388">
    <property type="entry name" value="WH-like_DNA-bd_sf"/>
</dbReference>
<dbReference type="Pfam" id="PF23445">
    <property type="entry name" value="WHD_SNRNP200"/>
    <property type="match status" value="2"/>
</dbReference>
<evidence type="ECO:0000259" key="8">
    <source>
        <dbReference type="PROSITE" id="PS51194"/>
    </source>
</evidence>
<organism evidence="9 10">
    <name type="scientific">Anaeramoeba flamelloides</name>
    <dbReference type="NCBI Taxonomy" id="1746091"/>
    <lineage>
        <taxon>Eukaryota</taxon>
        <taxon>Metamonada</taxon>
        <taxon>Anaeramoebidae</taxon>
        <taxon>Anaeramoeba</taxon>
    </lineage>
</organism>
<dbReference type="FunFam" id="1.10.3380.10:FF:000002">
    <property type="entry name" value="Activating signal cointegrator 1 complex subunit 3"/>
    <property type="match status" value="1"/>
</dbReference>
<evidence type="ECO:0000259" key="7">
    <source>
        <dbReference type="PROSITE" id="PS51192"/>
    </source>
</evidence>
<dbReference type="InterPro" id="IPR011545">
    <property type="entry name" value="DEAD/DEAH_box_helicase_dom"/>
</dbReference>
<evidence type="ECO:0000256" key="6">
    <source>
        <dbReference type="SAM" id="MobiDB-lite"/>
    </source>
</evidence>
<keyword evidence="4" id="KW-0347">Helicase</keyword>
<dbReference type="PANTHER" id="PTHR47961">
    <property type="entry name" value="DNA POLYMERASE THETA, PUTATIVE (AFU_ORTHOLOGUE AFUA_1G05260)-RELATED"/>
    <property type="match status" value="1"/>
</dbReference>
<keyword evidence="1" id="KW-0677">Repeat</keyword>
<evidence type="ECO:0000256" key="5">
    <source>
        <dbReference type="ARBA" id="ARBA00022840"/>
    </source>
</evidence>
<accession>A0AAV7Z2A9</accession>
<dbReference type="PROSITE" id="PS51194">
    <property type="entry name" value="HELICASE_CTER"/>
    <property type="match status" value="2"/>
</dbReference>
<dbReference type="InterPro" id="IPR004179">
    <property type="entry name" value="Sec63-dom"/>
</dbReference>
<evidence type="ECO:0000256" key="3">
    <source>
        <dbReference type="ARBA" id="ARBA00022801"/>
    </source>
</evidence>
<dbReference type="InterPro" id="IPR035892">
    <property type="entry name" value="C2_domain_sf"/>
</dbReference>
<dbReference type="InterPro" id="IPR027417">
    <property type="entry name" value="P-loop_NTPase"/>
</dbReference>
<dbReference type="GO" id="GO:0003676">
    <property type="term" value="F:nucleic acid binding"/>
    <property type="evidence" value="ECO:0007669"/>
    <property type="project" value="InterPro"/>
</dbReference>
<keyword evidence="3" id="KW-0378">Hydrolase</keyword>
<evidence type="ECO:0000256" key="1">
    <source>
        <dbReference type="ARBA" id="ARBA00022737"/>
    </source>
</evidence>
<dbReference type="Pfam" id="PF00271">
    <property type="entry name" value="Helicase_C"/>
    <property type="match status" value="2"/>
</dbReference>
<keyword evidence="5" id="KW-0067">ATP-binding</keyword>
<evidence type="ECO:0000256" key="4">
    <source>
        <dbReference type="ARBA" id="ARBA00022806"/>
    </source>
</evidence>
<gene>
    <name evidence="9" type="ORF">M0812_18295</name>
</gene>
<dbReference type="Proteomes" id="UP001146793">
    <property type="component" value="Unassembled WGS sequence"/>
</dbReference>
<dbReference type="FunFam" id="3.40.50.300:FF:000231">
    <property type="entry name" value="Activating signal cointegrator 1 complex subunit 3"/>
    <property type="match status" value="1"/>
</dbReference>
<dbReference type="GO" id="GO:0004386">
    <property type="term" value="F:helicase activity"/>
    <property type="evidence" value="ECO:0007669"/>
    <property type="project" value="UniProtKB-KW"/>
</dbReference>
<dbReference type="Pfam" id="PF02889">
    <property type="entry name" value="Sec63"/>
    <property type="match status" value="2"/>
</dbReference>
<dbReference type="InterPro" id="IPR014756">
    <property type="entry name" value="Ig_E-set"/>
</dbReference>
<dbReference type="GO" id="GO:0016787">
    <property type="term" value="F:hydrolase activity"/>
    <property type="evidence" value="ECO:0007669"/>
    <property type="project" value="UniProtKB-KW"/>
</dbReference>
<proteinExistence type="predicted"/>
<feature type="domain" description="Helicase ATP-binding" evidence="7">
    <location>
        <begin position="259"/>
        <end position="446"/>
    </location>
</feature>
<dbReference type="FunFam" id="3.40.50.300:FF:000254">
    <property type="entry name" value="U5 small nuclear ribonucleoprotein helicase"/>
    <property type="match status" value="1"/>
</dbReference>
<dbReference type="GO" id="GO:0006397">
    <property type="term" value="P:mRNA processing"/>
    <property type="evidence" value="ECO:0007669"/>
    <property type="project" value="UniProtKB-ARBA"/>
</dbReference>
<dbReference type="Gene3D" id="1.10.10.10">
    <property type="entry name" value="Winged helix-like DNA-binding domain superfamily/Winged helix DNA-binding domain"/>
    <property type="match status" value="2"/>
</dbReference>
<dbReference type="InterPro" id="IPR050474">
    <property type="entry name" value="Hel308_SKI2-like"/>
</dbReference>
<protein>
    <submittedName>
        <fullName evidence="9">Activating signal cointegrator 1 complex subunit</fullName>
    </submittedName>
</protein>
<dbReference type="SMART" id="SM00973">
    <property type="entry name" value="Sec63"/>
    <property type="match status" value="2"/>
</dbReference>
<dbReference type="Gene3D" id="2.60.40.150">
    <property type="entry name" value="C2 domain"/>
    <property type="match status" value="2"/>
</dbReference>
<dbReference type="SUPFAM" id="SSF158702">
    <property type="entry name" value="Sec63 N-terminal domain-like"/>
    <property type="match status" value="2"/>
</dbReference>
<dbReference type="FunFam" id="1.10.10.10:FF:000024">
    <property type="entry name" value="U5 small nuclear ribonucleoprotein helicase"/>
    <property type="match status" value="1"/>
</dbReference>
<feature type="compositionally biased region" description="Low complexity" evidence="6">
    <location>
        <begin position="1071"/>
        <end position="1081"/>
    </location>
</feature>
<reference evidence="9" key="1">
    <citation type="submission" date="2022-08" db="EMBL/GenBank/DDBJ databases">
        <title>Novel sulphate-reducing endosymbionts in the free-living metamonad Anaeramoeba.</title>
        <authorList>
            <person name="Jerlstrom-Hultqvist J."/>
            <person name="Cepicka I."/>
            <person name="Gallot-Lavallee L."/>
            <person name="Salas-Leiva D."/>
            <person name="Curtis B.A."/>
            <person name="Zahonova K."/>
            <person name="Pipaliya S."/>
            <person name="Dacks J."/>
            <person name="Roger A.J."/>
        </authorList>
    </citation>
    <scope>NUCLEOTIDE SEQUENCE</scope>
    <source>
        <strain evidence="9">Busselton2</strain>
    </source>
</reference>
<dbReference type="SMART" id="SM00382">
    <property type="entry name" value="AAA"/>
    <property type="match status" value="2"/>
</dbReference>
<dbReference type="InterPro" id="IPR014001">
    <property type="entry name" value="Helicase_ATP-bd"/>
</dbReference>
<dbReference type="SUPFAM" id="SSF81296">
    <property type="entry name" value="E set domains"/>
    <property type="match status" value="1"/>
</dbReference>
<sequence>MSYRDNELFLSGQSKEKKKENDQIQSIFWLREKINTIYSDPNTSETLFLSALKILSEVDQNNNLQSELFDLLGNFSLVEIALEHRNLLVRQAQDLGLLSNDQDYQNAMNSLEILELENEVESGGNIKIKRSKRNKNKNNQNKRHQKQTVLKFGMNQKEKRRNMTKENEQWLQFMKSKKRMDFEELDEMKVGKKTALPKNSHIIETEKFKEVIIDAPDPRLYQEELNKTEFIYINTLDQWSQPTFKGYTKLNLIQSRMYPTAYKTNENILVCAPTGAGKTNIALLTVLHEIKRHILGEDGYSATIDMNEFKIVYVAPMKALAAEVVDNFSKRLRYLKIKVRELTGDMQLTEKELNETQIIVTTPEKFDIVTRKATGSSLDSKVRLVIFDEVHLLNDDRGPVIETLVARLIRKVEMSQQMIRLVALSATLPNYKDVAQFLKVNPERGLFHFDRKFRPIPLKMVFIGVRDVKDILEQRNYDDFYNVRHLCRLRTAAERNKYYQNMVCFSKVVERIKSGHQVLVFVHSRKGTLNTAKFFLNQAQQTRTLEYFNNEIKNSDFKRSVKNIMNCKHYDLKNLALNGFGIHNAGLLRKDRNVMEKSFKLGLIKVLVTTATLAWGVNLPAHTVIIKGTGIYNPKKGDFVDVGALDIQQIFGRAGRPQFDKDGEAILITEENKLLKMVNMVTNQIPIESQFLDQLNDHLNAEIVLGTVSDLQEASSWLKSTYLYLRLIKNPMGYGSNYDQVFKDKSLNQFRREKILVAAKLLEENRMIRYDSTTESFYPTDLGRISSYYYLKWETIQKINKKMKKNMDLSQIFDLITYAEEFQNLKSRQEELAELAKIESSCCNYDVIAPLDSSSGKTNVLLQAWISNYRLSSFSLIVDSNYISKNAPRVLRGFFEISFKRGWGSVSTLLLTVAKMVEQRTWETQHPLLQFNNYIRLRPLIVNKLIEKNLDLNRIIDLSLNDLGFLIRNKVQARFIKDLSRKFPYFEIYPEVRPITSEILNIDLYLEAQFDWDFKVHGKRLAFWIWIEDFENERIYHSEYYTLSYDSWNDKWGKNSYKKKKRNQKKHKFNNDNNNNNNSNIDFVNDFIQTSNSNNNHGDDDDDYDENNDWEELYIKISFMIPIIEPRPNEYYIKFVSDTYLNCENIISVPLKDLVLPNQRTKHTDLLDLNPLHVSVLNNKNIEQIFKFPYFNPVQTQFFYVLYRTQFNVLLGAPTGSGKTVAAELAILQLLNQKHKNKTVVYIAPLKSLVTERVKDWKYKFEKLLGYKVAELTGDVMPDRKTLEGAQIIVTNPEKFDSITRGWKKRNYVKKINLIIIDEIHLLGNERGATLEILVSRMRYISSRTGAKLRFIGLSTALANAGDLAEWLNVPPQGLFNFKPSVRPVRLETHIRGFTGKFYCPRMASMNKHIYKAIINTKPNHPILVFVSSRRQTRLTAQDLISYTTMDLNPRKFLNCKESELNNALKRVKDKNLKLSLTFGIGLHSAGLSYSDKAIVEDLFRNLKILCLVSTSTLAWGVNLPAHTVIIKGTEYFDPKTKKYKNFEITELLQMCGRAGRPQFDHDGAKVIIMCKKSQKEFYKKFLFSPFPVESNLLSQLPNHLMAEINSGTISTKQDALEYLTWTYLFRRMILNPNFYGLKNFTKKQINGFFSQLLNQIFDKLIINNCIEYVKEEKDYNETDSQKKLRTTIFGQIATFYYLDYKTLNIFNEELEEDDLELSDLFEILCDATEFDEVPVRHSEDQTNEELSKRVRWRVFGNYGSPHNKANIILQAHFHQIKFSVPDYYSDLNSVIGQAIRTIQAMADVAFHYGHLSNTLKILKIPQMIVQGRWYDESSLSILPGFESNHNLIKYLESQKIVALPQLMEINRDKLTMILTRSKCFEQRYLNKLFNTLKLFPKIQAKVFEKKLKIKQVKLKISLKYQNKYYDAYAPKFKKQKTLAWAVIIGDSSSDKIYFIKRVFFKNSIQISLEFDLDQIPKEENFQLDFYLISDKYIGLDQQYKINF</sequence>
<dbReference type="Pfam" id="PF00270">
    <property type="entry name" value="DEAD"/>
    <property type="match status" value="2"/>
</dbReference>
<dbReference type="FunFam" id="3.40.50.300:FF:000062">
    <property type="entry name" value="U5 small nuclear ribonucleoprotein helicase"/>
    <property type="match status" value="1"/>
</dbReference>
<dbReference type="SUPFAM" id="SSF52540">
    <property type="entry name" value="P-loop containing nucleoside triphosphate hydrolases"/>
    <property type="match status" value="4"/>
</dbReference>
<dbReference type="PANTHER" id="PTHR47961:SF13">
    <property type="entry name" value="ACTIVATING SIGNAL COINTEGRATOR 1 COMPLEX SUBUNIT 3"/>
    <property type="match status" value="1"/>
</dbReference>
<dbReference type="FunFam" id="3.40.50.300:FF:000102">
    <property type="entry name" value="RNA helicase, activating signal cointegrator 1"/>
    <property type="match status" value="1"/>
</dbReference>
<dbReference type="InterPro" id="IPR001650">
    <property type="entry name" value="Helicase_C-like"/>
</dbReference>
<evidence type="ECO:0000313" key="10">
    <source>
        <dbReference type="Proteomes" id="UP001146793"/>
    </source>
</evidence>
<dbReference type="EMBL" id="JANTQA010000036">
    <property type="protein sequence ID" value="KAJ3436238.1"/>
    <property type="molecule type" value="Genomic_DNA"/>
</dbReference>
<evidence type="ECO:0000313" key="9">
    <source>
        <dbReference type="EMBL" id="KAJ3436238.1"/>
    </source>
</evidence>
<feature type="domain" description="Helicase C-terminal" evidence="8">
    <location>
        <begin position="504"/>
        <end position="703"/>
    </location>
</feature>
<feature type="region of interest" description="Disordered" evidence="6">
    <location>
        <begin position="1061"/>
        <end position="1081"/>
    </location>
</feature>
<dbReference type="SUPFAM" id="SSF46785">
    <property type="entry name" value="Winged helix' DNA-binding domain"/>
    <property type="match status" value="1"/>
</dbReference>
<dbReference type="InterPro" id="IPR057842">
    <property type="entry name" value="WH_MER3"/>
</dbReference>
<dbReference type="InterPro" id="IPR003593">
    <property type="entry name" value="AAA+_ATPase"/>
</dbReference>
<dbReference type="SMART" id="SM00487">
    <property type="entry name" value="DEXDc"/>
    <property type="match status" value="2"/>
</dbReference>
<feature type="domain" description="Helicase C-terminal" evidence="8">
    <location>
        <begin position="1409"/>
        <end position="1605"/>
    </location>
</feature>
<dbReference type="Gene3D" id="1.10.3380.10">
    <property type="entry name" value="Sec63 N-terminal domain-like domain"/>
    <property type="match status" value="2"/>
</dbReference>
<evidence type="ECO:0000256" key="2">
    <source>
        <dbReference type="ARBA" id="ARBA00022741"/>
    </source>
</evidence>
<dbReference type="Gene3D" id="3.40.50.300">
    <property type="entry name" value="P-loop containing nucleotide triphosphate hydrolases"/>
    <property type="match status" value="4"/>
</dbReference>
<feature type="domain" description="Helicase ATP-binding" evidence="7">
    <location>
        <begin position="1200"/>
        <end position="1376"/>
    </location>
</feature>
<dbReference type="GO" id="GO:0005524">
    <property type="term" value="F:ATP binding"/>
    <property type="evidence" value="ECO:0007669"/>
    <property type="project" value="UniProtKB-KW"/>
</dbReference>
<comment type="caution">
    <text evidence="9">The sequence shown here is derived from an EMBL/GenBank/DDBJ whole genome shotgun (WGS) entry which is preliminary data.</text>
</comment>